<dbReference type="FunFam" id="3.30.160.60:FF:001732">
    <property type="entry name" value="Zgc:162936"/>
    <property type="match status" value="1"/>
</dbReference>
<evidence type="ECO:0000256" key="8">
    <source>
        <dbReference type="ARBA" id="ARBA00023163"/>
    </source>
</evidence>
<evidence type="ECO:0000259" key="11">
    <source>
        <dbReference type="PROSITE" id="PS50157"/>
    </source>
</evidence>
<protein>
    <submittedName>
        <fullName evidence="12">Zinc finger protein 98</fullName>
    </submittedName>
</protein>
<evidence type="ECO:0000256" key="3">
    <source>
        <dbReference type="ARBA" id="ARBA00022737"/>
    </source>
</evidence>
<sequence>MATRVCELGSTFDALVRVRAVEACEWFRASVLCCHLVFNRLNGIGGNFGFECLKALCEICPSTSVFDVTFVLLNDSAANVQKNVRNFRSKSSFKRMKLYHGDKKTLSFEEVITFSEKRLLTTHKRQHTGEKPSESAKIFKQMTVHNSRVNTKPFVASESVESVLDRRTLEGIPLHHEESQESNSLSYISEQAFACSEGYTNEQIMPSSEFSINSFPHQSASNFNLIHDGNCAIQNNSYGSNPCDISLNKWSPANCSNFDEIFLATDSKISESNNKYLNNNLLQMCVDLNVDSRTGINFVEDKKQCPIASNEFLREIPFFQFKDARILDCEKYSQMPDQEVILNEQKQFHGEERNSKMVDYSENTCLKTGFIREKDLYEDIFDNSPKLFPEGSNFKETKLSQKQTDHFKCEECQKYLSSKSSLYRHRLIHTGIKPFQCEKCHQTFNQKSNLTTHKRIHTGQKPFECEKCHRTFNQKGNLTTHKCQHTGKKPFECEVCHRSFNDKSNLSRHKRTKEPFSARYVIDI</sequence>
<dbReference type="Gene3D" id="3.30.160.60">
    <property type="entry name" value="Classic Zinc Finger"/>
    <property type="match status" value="4"/>
</dbReference>
<dbReference type="GO" id="GO:0000978">
    <property type="term" value="F:RNA polymerase II cis-regulatory region sequence-specific DNA binding"/>
    <property type="evidence" value="ECO:0007669"/>
    <property type="project" value="TreeGrafter"/>
</dbReference>
<evidence type="ECO:0000256" key="2">
    <source>
        <dbReference type="ARBA" id="ARBA00022723"/>
    </source>
</evidence>
<dbReference type="Pfam" id="PF00096">
    <property type="entry name" value="zf-C2H2"/>
    <property type="match status" value="4"/>
</dbReference>
<evidence type="ECO:0000256" key="7">
    <source>
        <dbReference type="ARBA" id="ARBA00023125"/>
    </source>
</evidence>
<keyword evidence="8" id="KW-0804">Transcription</keyword>
<evidence type="ECO:0000256" key="10">
    <source>
        <dbReference type="PROSITE-ProRule" id="PRU00042"/>
    </source>
</evidence>
<evidence type="ECO:0000256" key="1">
    <source>
        <dbReference type="ARBA" id="ARBA00004123"/>
    </source>
</evidence>
<reference evidence="12" key="1">
    <citation type="submission" date="2020-08" db="EMBL/GenBank/DDBJ databases">
        <title>Multicomponent nature underlies the extraordinary mechanical properties of spider dragline silk.</title>
        <authorList>
            <person name="Kono N."/>
            <person name="Nakamura H."/>
            <person name="Mori M."/>
            <person name="Yoshida Y."/>
            <person name="Ohtoshi R."/>
            <person name="Malay A.D."/>
            <person name="Moran D.A.P."/>
            <person name="Tomita M."/>
            <person name="Numata K."/>
            <person name="Arakawa K."/>
        </authorList>
    </citation>
    <scope>NUCLEOTIDE SEQUENCE</scope>
</reference>
<dbReference type="Proteomes" id="UP000886998">
    <property type="component" value="Unassembled WGS sequence"/>
</dbReference>
<dbReference type="AlphaFoldDB" id="A0A8X6KEB5"/>
<dbReference type="GO" id="GO:0008270">
    <property type="term" value="F:zinc ion binding"/>
    <property type="evidence" value="ECO:0007669"/>
    <property type="project" value="UniProtKB-KW"/>
</dbReference>
<dbReference type="GO" id="GO:0005634">
    <property type="term" value="C:nucleus"/>
    <property type="evidence" value="ECO:0007669"/>
    <property type="project" value="UniProtKB-SubCell"/>
</dbReference>
<dbReference type="PANTHER" id="PTHR23235:SF142">
    <property type="entry name" value="ZINC FINGER PROTEIN 384"/>
    <property type="match status" value="1"/>
</dbReference>
<dbReference type="InterPro" id="IPR013087">
    <property type="entry name" value="Znf_C2H2_type"/>
</dbReference>
<keyword evidence="9" id="KW-0539">Nucleus</keyword>
<proteinExistence type="predicted"/>
<evidence type="ECO:0000256" key="6">
    <source>
        <dbReference type="ARBA" id="ARBA00023015"/>
    </source>
</evidence>
<dbReference type="PROSITE" id="PS00028">
    <property type="entry name" value="ZINC_FINGER_C2H2_1"/>
    <property type="match status" value="3"/>
</dbReference>
<evidence type="ECO:0000256" key="5">
    <source>
        <dbReference type="ARBA" id="ARBA00022833"/>
    </source>
</evidence>
<feature type="domain" description="C2H2-type" evidence="11">
    <location>
        <begin position="491"/>
        <end position="512"/>
    </location>
</feature>
<keyword evidence="4 10" id="KW-0863">Zinc-finger</keyword>
<name>A0A8X6KEB5_9ARAC</name>
<evidence type="ECO:0000256" key="9">
    <source>
        <dbReference type="ARBA" id="ARBA00023242"/>
    </source>
</evidence>
<dbReference type="InterPro" id="IPR036236">
    <property type="entry name" value="Znf_C2H2_sf"/>
</dbReference>
<dbReference type="PANTHER" id="PTHR23235">
    <property type="entry name" value="KRUEPPEL-LIKE TRANSCRIPTION FACTOR"/>
    <property type="match status" value="1"/>
</dbReference>
<dbReference type="PROSITE" id="PS50157">
    <property type="entry name" value="ZINC_FINGER_C2H2_2"/>
    <property type="match status" value="5"/>
</dbReference>
<evidence type="ECO:0000256" key="4">
    <source>
        <dbReference type="ARBA" id="ARBA00022771"/>
    </source>
</evidence>
<keyword evidence="2" id="KW-0479">Metal-binding</keyword>
<dbReference type="FunFam" id="3.30.160.60:FF:000446">
    <property type="entry name" value="Zinc finger protein"/>
    <property type="match status" value="1"/>
</dbReference>
<comment type="subcellular location">
    <subcellularLocation>
        <location evidence="1">Nucleus</location>
    </subcellularLocation>
</comment>
<keyword evidence="13" id="KW-1185">Reference proteome</keyword>
<keyword evidence="7" id="KW-0238">DNA-binding</keyword>
<dbReference type="GO" id="GO:0000981">
    <property type="term" value="F:DNA-binding transcription factor activity, RNA polymerase II-specific"/>
    <property type="evidence" value="ECO:0007669"/>
    <property type="project" value="TreeGrafter"/>
</dbReference>
<gene>
    <name evidence="12" type="primary">NCL1_16949</name>
    <name evidence="12" type="ORF">TNIN_14961</name>
</gene>
<dbReference type="EMBL" id="BMAV01025631">
    <property type="protein sequence ID" value="GFS43102.1"/>
    <property type="molecule type" value="Genomic_DNA"/>
</dbReference>
<dbReference type="OrthoDB" id="6155966at2759"/>
<dbReference type="GO" id="GO:0005694">
    <property type="term" value="C:chromosome"/>
    <property type="evidence" value="ECO:0007669"/>
    <property type="project" value="UniProtKB-ARBA"/>
</dbReference>
<keyword evidence="6" id="KW-0805">Transcription regulation</keyword>
<comment type="caution">
    <text evidence="12">The sequence shown here is derived from an EMBL/GenBank/DDBJ whole genome shotgun (WGS) entry which is preliminary data.</text>
</comment>
<dbReference type="FunFam" id="3.30.160.60:FF:000325">
    <property type="entry name" value="ZFP90 zinc finger protein"/>
    <property type="match status" value="1"/>
</dbReference>
<feature type="domain" description="C2H2-type" evidence="11">
    <location>
        <begin position="463"/>
        <end position="490"/>
    </location>
</feature>
<evidence type="ECO:0000313" key="13">
    <source>
        <dbReference type="Proteomes" id="UP000886998"/>
    </source>
</evidence>
<dbReference type="SUPFAM" id="SSF57667">
    <property type="entry name" value="beta-beta-alpha zinc fingers"/>
    <property type="match status" value="2"/>
</dbReference>
<accession>A0A8X6KEB5</accession>
<feature type="domain" description="C2H2-type" evidence="11">
    <location>
        <begin position="407"/>
        <end position="434"/>
    </location>
</feature>
<keyword evidence="3" id="KW-0677">Repeat</keyword>
<dbReference type="GO" id="GO:0045893">
    <property type="term" value="P:positive regulation of DNA-templated transcription"/>
    <property type="evidence" value="ECO:0007669"/>
    <property type="project" value="UniProtKB-ARBA"/>
</dbReference>
<organism evidence="12 13">
    <name type="scientific">Trichonephila inaurata madagascariensis</name>
    <dbReference type="NCBI Taxonomy" id="2747483"/>
    <lineage>
        <taxon>Eukaryota</taxon>
        <taxon>Metazoa</taxon>
        <taxon>Ecdysozoa</taxon>
        <taxon>Arthropoda</taxon>
        <taxon>Chelicerata</taxon>
        <taxon>Arachnida</taxon>
        <taxon>Araneae</taxon>
        <taxon>Araneomorphae</taxon>
        <taxon>Entelegynae</taxon>
        <taxon>Araneoidea</taxon>
        <taxon>Nephilidae</taxon>
        <taxon>Trichonephila</taxon>
        <taxon>Trichonephila inaurata</taxon>
    </lineage>
</organism>
<dbReference type="SMART" id="SM00355">
    <property type="entry name" value="ZnF_C2H2"/>
    <property type="match status" value="4"/>
</dbReference>
<evidence type="ECO:0000313" key="12">
    <source>
        <dbReference type="EMBL" id="GFS43102.1"/>
    </source>
</evidence>
<keyword evidence="5" id="KW-0862">Zinc</keyword>
<feature type="domain" description="C2H2-type" evidence="11">
    <location>
        <begin position="113"/>
        <end position="132"/>
    </location>
</feature>
<feature type="domain" description="C2H2-type" evidence="11">
    <location>
        <begin position="435"/>
        <end position="462"/>
    </location>
</feature>